<dbReference type="GO" id="GO:0022857">
    <property type="term" value="F:transmembrane transporter activity"/>
    <property type="evidence" value="ECO:0007669"/>
    <property type="project" value="InterPro"/>
</dbReference>
<dbReference type="InterPro" id="IPR000522">
    <property type="entry name" value="ABC_transptr_permease_BtuC"/>
</dbReference>
<keyword evidence="4" id="KW-1003">Cell membrane</keyword>
<dbReference type="PANTHER" id="PTHR30472:SF24">
    <property type="entry name" value="FERRIC ENTEROBACTIN TRANSPORT SYSTEM PERMEASE PROTEIN FEPG"/>
    <property type="match status" value="1"/>
</dbReference>
<evidence type="ECO:0000256" key="7">
    <source>
        <dbReference type="ARBA" id="ARBA00023136"/>
    </source>
</evidence>
<dbReference type="GO" id="GO:0005886">
    <property type="term" value="C:plasma membrane"/>
    <property type="evidence" value="ECO:0007669"/>
    <property type="project" value="UniProtKB-SubCell"/>
</dbReference>
<feature type="transmembrane region" description="Helical" evidence="8">
    <location>
        <begin position="321"/>
        <end position="342"/>
    </location>
</feature>
<accession>A0A9X1LS00</accession>
<evidence type="ECO:0000256" key="6">
    <source>
        <dbReference type="ARBA" id="ARBA00022989"/>
    </source>
</evidence>
<keyword evidence="3" id="KW-0813">Transport</keyword>
<evidence type="ECO:0000256" key="2">
    <source>
        <dbReference type="ARBA" id="ARBA00007935"/>
    </source>
</evidence>
<dbReference type="EMBL" id="JAGTTN010000001">
    <property type="protein sequence ID" value="MCC2030919.1"/>
    <property type="molecule type" value="Genomic_DNA"/>
</dbReference>
<keyword evidence="7 8" id="KW-0472">Membrane</keyword>
<evidence type="ECO:0000313" key="10">
    <source>
        <dbReference type="Proteomes" id="UP001139354"/>
    </source>
</evidence>
<dbReference type="PANTHER" id="PTHR30472">
    <property type="entry name" value="FERRIC ENTEROBACTIN TRANSPORT SYSTEM PERMEASE PROTEIN"/>
    <property type="match status" value="1"/>
</dbReference>
<evidence type="ECO:0000256" key="8">
    <source>
        <dbReference type="SAM" id="Phobius"/>
    </source>
</evidence>
<dbReference type="Proteomes" id="UP001139354">
    <property type="component" value="Unassembled WGS sequence"/>
</dbReference>
<keyword evidence="6 8" id="KW-1133">Transmembrane helix</keyword>
<feature type="transmembrane region" description="Helical" evidence="8">
    <location>
        <begin position="189"/>
        <end position="208"/>
    </location>
</feature>
<dbReference type="RefSeq" id="WP_229382808.1">
    <property type="nucleotide sequence ID" value="NZ_JAGTTN010000001.1"/>
</dbReference>
<dbReference type="CDD" id="cd06550">
    <property type="entry name" value="TM_ABC_iron-siderophores_like"/>
    <property type="match status" value="1"/>
</dbReference>
<dbReference type="GO" id="GO:0033214">
    <property type="term" value="P:siderophore-iron import into cell"/>
    <property type="evidence" value="ECO:0007669"/>
    <property type="project" value="TreeGrafter"/>
</dbReference>
<name>A0A9X1LS00_9MICO</name>
<organism evidence="9 10">
    <name type="scientific">Microbacterium allomyrinae</name>
    <dbReference type="NCBI Taxonomy" id="2830666"/>
    <lineage>
        <taxon>Bacteria</taxon>
        <taxon>Bacillati</taxon>
        <taxon>Actinomycetota</taxon>
        <taxon>Actinomycetes</taxon>
        <taxon>Micrococcales</taxon>
        <taxon>Microbacteriaceae</taxon>
        <taxon>Microbacterium</taxon>
    </lineage>
</organism>
<feature type="transmembrane region" description="Helical" evidence="8">
    <location>
        <begin position="215"/>
        <end position="234"/>
    </location>
</feature>
<feature type="transmembrane region" description="Helical" evidence="8">
    <location>
        <begin position="27"/>
        <end position="51"/>
    </location>
</feature>
<reference evidence="9" key="1">
    <citation type="submission" date="2021-04" db="EMBL/GenBank/DDBJ databases">
        <title>Microbacterium tenobrionis sp. nov. and Microbacterium allomyrinae sp. nov., isolated from larvae of Tenobrio molitor and Allomyrina dichotoma, respectively.</title>
        <authorList>
            <person name="Lee S.D."/>
        </authorList>
    </citation>
    <scope>NUCLEOTIDE SEQUENCE</scope>
    <source>
        <strain evidence="9">BWT-G7</strain>
    </source>
</reference>
<gene>
    <name evidence="9" type="ORF">KEC57_01840</name>
</gene>
<comment type="similarity">
    <text evidence="2">Belongs to the binding-protein-dependent transport system permease family. FecCD subfamily.</text>
</comment>
<evidence type="ECO:0000256" key="5">
    <source>
        <dbReference type="ARBA" id="ARBA00022692"/>
    </source>
</evidence>
<proteinExistence type="inferred from homology"/>
<evidence type="ECO:0000256" key="4">
    <source>
        <dbReference type="ARBA" id="ARBA00022475"/>
    </source>
</evidence>
<feature type="transmembrane region" description="Helical" evidence="8">
    <location>
        <begin position="81"/>
        <end position="102"/>
    </location>
</feature>
<comment type="subcellular location">
    <subcellularLocation>
        <location evidence="1">Cell membrane</location>
        <topology evidence="1">Multi-pass membrane protein</topology>
    </subcellularLocation>
</comment>
<feature type="transmembrane region" description="Helical" evidence="8">
    <location>
        <begin position="288"/>
        <end position="309"/>
    </location>
</feature>
<sequence>MTATIHGPRVFAIERGPFTRRIRLRGVVATVAIVLLALCLGILALCLGDFFVAPSDVIAALVGVGTPKNTLVVVEWRLPRVLLALVFGAALGAAGAIFQSLTRNPLGSPDIIGFDAGAYTGALLIMTAGASGFVSTAIGSFLGGLAAAVIVYLLAWRGGFQGFRLIIVGIGVSAMLASVNTWLILNADLYVAMMASAWGMGSLNGLGWEQVGPSLLFLAPLAVACAVLADRMHLLELGDDTATALGVRTGVVRILLVLVGVGLTAVVIALCGPIAFIALAAPQIGRRITGSAGVTLTGSAAVGAALLVGSDVIAQRLFAPTQLPVGLVTVALGGGYLVWLLIHEARKA</sequence>
<feature type="transmembrane region" description="Helical" evidence="8">
    <location>
        <begin position="254"/>
        <end position="281"/>
    </location>
</feature>
<feature type="transmembrane region" description="Helical" evidence="8">
    <location>
        <begin position="162"/>
        <end position="183"/>
    </location>
</feature>
<dbReference type="InterPro" id="IPR037294">
    <property type="entry name" value="ABC_BtuC-like"/>
</dbReference>
<dbReference type="SUPFAM" id="SSF81345">
    <property type="entry name" value="ABC transporter involved in vitamin B12 uptake, BtuC"/>
    <property type="match status" value="1"/>
</dbReference>
<feature type="transmembrane region" description="Helical" evidence="8">
    <location>
        <begin position="122"/>
        <end position="155"/>
    </location>
</feature>
<protein>
    <submittedName>
        <fullName evidence="9">Iron chelate uptake ABC transporter family permease subunit</fullName>
    </submittedName>
</protein>
<dbReference type="Pfam" id="PF01032">
    <property type="entry name" value="FecCD"/>
    <property type="match status" value="1"/>
</dbReference>
<evidence type="ECO:0000256" key="3">
    <source>
        <dbReference type="ARBA" id="ARBA00022448"/>
    </source>
</evidence>
<evidence type="ECO:0000313" key="9">
    <source>
        <dbReference type="EMBL" id="MCC2030919.1"/>
    </source>
</evidence>
<keyword evidence="5 8" id="KW-0812">Transmembrane</keyword>
<keyword evidence="10" id="KW-1185">Reference proteome</keyword>
<comment type="caution">
    <text evidence="9">The sequence shown here is derived from an EMBL/GenBank/DDBJ whole genome shotgun (WGS) entry which is preliminary data.</text>
</comment>
<dbReference type="Gene3D" id="1.10.3470.10">
    <property type="entry name" value="ABC transporter involved in vitamin B12 uptake, BtuC"/>
    <property type="match status" value="1"/>
</dbReference>
<evidence type="ECO:0000256" key="1">
    <source>
        <dbReference type="ARBA" id="ARBA00004651"/>
    </source>
</evidence>
<dbReference type="AlphaFoldDB" id="A0A9X1LS00"/>